<dbReference type="GO" id="GO:0006271">
    <property type="term" value="P:DNA strand elongation involved in DNA replication"/>
    <property type="evidence" value="ECO:0007669"/>
    <property type="project" value="TreeGrafter"/>
</dbReference>
<dbReference type="GO" id="GO:0003677">
    <property type="term" value="F:DNA binding"/>
    <property type="evidence" value="ECO:0007669"/>
    <property type="project" value="UniProtKB-KW"/>
</dbReference>
<dbReference type="CDD" id="cd00140">
    <property type="entry name" value="beta_clamp"/>
    <property type="match status" value="1"/>
</dbReference>
<dbReference type="Gene3D" id="3.10.150.10">
    <property type="entry name" value="DNA Polymerase III, subunit A, domain 2"/>
    <property type="match status" value="2"/>
</dbReference>
<dbReference type="Pfam" id="PF13411">
    <property type="entry name" value="MerR_1"/>
    <property type="match status" value="1"/>
</dbReference>
<keyword evidence="5" id="KW-0548">Nucleotidyltransferase</keyword>
<feature type="domain" description="HTH merR-type" evidence="10">
    <location>
        <begin position="8"/>
        <end position="78"/>
    </location>
</feature>
<protein>
    <submittedName>
        <fullName evidence="11">DNA-binding transcriptional regulator, MerR family</fullName>
    </submittedName>
</protein>
<name>A0A1I3SP57_9ACTN</name>
<keyword evidence="7" id="KW-0239">DNA-directed DNA polymerase</keyword>
<dbReference type="GO" id="GO:0009360">
    <property type="term" value="C:DNA polymerase III complex"/>
    <property type="evidence" value="ECO:0007669"/>
    <property type="project" value="InterPro"/>
</dbReference>
<dbReference type="SMART" id="SM00422">
    <property type="entry name" value="HTH_MERR"/>
    <property type="match status" value="1"/>
</dbReference>
<keyword evidence="3" id="KW-0963">Cytoplasm</keyword>
<evidence type="ECO:0000256" key="9">
    <source>
        <dbReference type="SAM" id="MobiDB-lite"/>
    </source>
</evidence>
<keyword evidence="8 11" id="KW-0238">DNA-binding</keyword>
<evidence type="ECO:0000256" key="1">
    <source>
        <dbReference type="ARBA" id="ARBA00004496"/>
    </source>
</evidence>
<dbReference type="GeneID" id="96299195"/>
<keyword evidence="12" id="KW-1185">Reference proteome</keyword>
<evidence type="ECO:0000256" key="6">
    <source>
        <dbReference type="ARBA" id="ARBA00022705"/>
    </source>
</evidence>
<proteinExistence type="inferred from homology"/>
<dbReference type="PANTHER" id="PTHR30478">
    <property type="entry name" value="DNA POLYMERASE III SUBUNIT BETA"/>
    <property type="match status" value="1"/>
</dbReference>
<dbReference type="InterPro" id="IPR000551">
    <property type="entry name" value="MerR-type_HTH_dom"/>
</dbReference>
<sequence length="418" mass="43433">MDGNAPQLLSISAFARRVGLAPSALRFYDDCGVLPPAHVDGASGYRFYQPEQEKRAVLLRELREADVPLPDVAVVLDGPREQAQRVLHAHLRRMLDRTERGRSAIEEILRSLPVTGSHAEARVGGAELASAIRQVVPATASDEGFPVLGCVLIELGDGEVRLVATDRYRLSIRVLHPAAMHGDPRQILVRAADLVEIGPWAARNAEVTVEFDGGAARLRGAGECRVLPLFEGRFPSYREALSVLGPPEHRMIVDRLAFRDALLSRGDTSYVTVATAGDGLAVTIATAGDGPAARAGTGGPDPATSGGAATDGPAVCADTGEPGPTTPGAAADGTGSTVADTNGTVSTVADTIRLAAICSGPPLRIAFDPATLIPALEAGVGPDVLLEVSTTTHPVIVRSADQGSFTTLVMPVAPLSLG</sequence>
<comment type="subcellular location">
    <subcellularLocation>
        <location evidence="1">Cytoplasm</location>
    </subcellularLocation>
</comment>
<evidence type="ECO:0000256" key="8">
    <source>
        <dbReference type="ARBA" id="ARBA00023125"/>
    </source>
</evidence>
<evidence type="ECO:0000313" key="12">
    <source>
        <dbReference type="Proteomes" id="UP000199111"/>
    </source>
</evidence>
<dbReference type="EMBL" id="FOQY01000010">
    <property type="protein sequence ID" value="SFJ60538.1"/>
    <property type="molecule type" value="Genomic_DNA"/>
</dbReference>
<dbReference type="Pfam" id="PF02767">
    <property type="entry name" value="DNA_pol3_beta_2"/>
    <property type="match status" value="1"/>
</dbReference>
<evidence type="ECO:0000256" key="4">
    <source>
        <dbReference type="ARBA" id="ARBA00022679"/>
    </source>
</evidence>
<dbReference type="GO" id="GO:0006355">
    <property type="term" value="P:regulation of DNA-templated transcription"/>
    <property type="evidence" value="ECO:0007669"/>
    <property type="project" value="InterPro"/>
</dbReference>
<dbReference type="GO" id="GO:0003887">
    <property type="term" value="F:DNA-directed DNA polymerase activity"/>
    <property type="evidence" value="ECO:0007669"/>
    <property type="project" value="UniProtKB-KW"/>
</dbReference>
<evidence type="ECO:0000256" key="3">
    <source>
        <dbReference type="ARBA" id="ARBA00022490"/>
    </source>
</evidence>
<keyword evidence="6" id="KW-0235">DNA replication</keyword>
<dbReference type="GO" id="GO:0005737">
    <property type="term" value="C:cytoplasm"/>
    <property type="evidence" value="ECO:0007669"/>
    <property type="project" value="UniProtKB-SubCell"/>
</dbReference>
<dbReference type="PANTHER" id="PTHR30478:SF0">
    <property type="entry name" value="BETA SLIDING CLAMP"/>
    <property type="match status" value="1"/>
</dbReference>
<reference evidence="12" key="1">
    <citation type="submission" date="2016-10" db="EMBL/GenBank/DDBJ databases">
        <authorList>
            <person name="Varghese N."/>
            <person name="Submissions S."/>
        </authorList>
    </citation>
    <scope>NUCLEOTIDE SEQUENCE [LARGE SCALE GENOMIC DNA]</scope>
    <source>
        <strain evidence="12">CGMCC 4.2126</strain>
    </source>
</reference>
<comment type="similarity">
    <text evidence="2">Belongs to the beta sliding clamp family.</text>
</comment>
<evidence type="ECO:0000256" key="2">
    <source>
        <dbReference type="ARBA" id="ARBA00010752"/>
    </source>
</evidence>
<keyword evidence="4" id="KW-0808">Transferase</keyword>
<dbReference type="InterPro" id="IPR022637">
    <property type="entry name" value="DNA_polIII_beta_cen"/>
</dbReference>
<dbReference type="InterPro" id="IPR009061">
    <property type="entry name" value="DNA-bd_dom_put_sf"/>
</dbReference>
<dbReference type="PROSITE" id="PS00552">
    <property type="entry name" value="HTH_MERR_1"/>
    <property type="match status" value="1"/>
</dbReference>
<evidence type="ECO:0000256" key="7">
    <source>
        <dbReference type="ARBA" id="ARBA00022932"/>
    </source>
</evidence>
<dbReference type="GO" id="GO:0008408">
    <property type="term" value="F:3'-5' exonuclease activity"/>
    <property type="evidence" value="ECO:0007669"/>
    <property type="project" value="InterPro"/>
</dbReference>
<organism evidence="11 12">
    <name type="scientific">Streptosporangium canum</name>
    <dbReference type="NCBI Taxonomy" id="324952"/>
    <lineage>
        <taxon>Bacteria</taxon>
        <taxon>Bacillati</taxon>
        <taxon>Actinomycetota</taxon>
        <taxon>Actinomycetes</taxon>
        <taxon>Streptosporangiales</taxon>
        <taxon>Streptosporangiaceae</taxon>
        <taxon>Streptosporangium</taxon>
    </lineage>
</organism>
<accession>A0A1I3SP57</accession>
<evidence type="ECO:0000256" key="5">
    <source>
        <dbReference type="ARBA" id="ARBA00022695"/>
    </source>
</evidence>
<dbReference type="SUPFAM" id="SSF55979">
    <property type="entry name" value="DNA clamp"/>
    <property type="match status" value="2"/>
</dbReference>
<dbReference type="AlphaFoldDB" id="A0A1I3SP57"/>
<dbReference type="Proteomes" id="UP000199111">
    <property type="component" value="Unassembled WGS sequence"/>
</dbReference>
<gene>
    <name evidence="11" type="ORF">SAMN05216275_110135</name>
</gene>
<evidence type="ECO:0000313" key="11">
    <source>
        <dbReference type="EMBL" id="SFJ60538.1"/>
    </source>
</evidence>
<dbReference type="Gene3D" id="1.10.1660.10">
    <property type="match status" value="1"/>
</dbReference>
<evidence type="ECO:0000259" key="10">
    <source>
        <dbReference type="PROSITE" id="PS50937"/>
    </source>
</evidence>
<dbReference type="InterPro" id="IPR001001">
    <property type="entry name" value="DNA_polIII_beta"/>
</dbReference>
<dbReference type="PROSITE" id="PS50937">
    <property type="entry name" value="HTH_MERR_2"/>
    <property type="match status" value="1"/>
</dbReference>
<feature type="region of interest" description="Disordered" evidence="9">
    <location>
        <begin position="291"/>
        <end position="336"/>
    </location>
</feature>
<dbReference type="InterPro" id="IPR046938">
    <property type="entry name" value="DNA_clamp_sf"/>
</dbReference>
<dbReference type="SUPFAM" id="SSF46955">
    <property type="entry name" value="Putative DNA-binding domain"/>
    <property type="match status" value="1"/>
</dbReference>
<dbReference type="RefSeq" id="WP_093887987.1">
    <property type="nucleotide sequence ID" value="NZ_FOQY01000010.1"/>
</dbReference>